<feature type="compositionally biased region" description="Polar residues" evidence="1">
    <location>
        <begin position="1"/>
        <end position="17"/>
    </location>
</feature>
<evidence type="ECO:0000256" key="1">
    <source>
        <dbReference type="SAM" id="MobiDB-lite"/>
    </source>
</evidence>
<proteinExistence type="predicted"/>
<dbReference type="AlphaFoldDB" id="A0A9Q1DEM0"/>
<keyword evidence="3" id="KW-1185">Reference proteome</keyword>
<organism evidence="2 3">
    <name type="scientific">Conger conger</name>
    <name type="common">Conger eel</name>
    <name type="synonym">Muraena conger</name>
    <dbReference type="NCBI Taxonomy" id="82655"/>
    <lineage>
        <taxon>Eukaryota</taxon>
        <taxon>Metazoa</taxon>
        <taxon>Chordata</taxon>
        <taxon>Craniata</taxon>
        <taxon>Vertebrata</taxon>
        <taxon>Euteleostomi</taxon>
        <taxon>Actinopterygii</taxon>
        <taxon>Neopterygii</taxon>
        <taxon>Teleostei</taxon>
        <taxon>Anguilliformes</taxon>
        <taxon>Congridae</taxon>
        <taxon>Conger</taxon>
    </lineage>
</organism>
<reference evidence="2" key="1">
    <citation type="journal article" date="2023" name="Science">
        <title>Genome structures resolve the early diversification of teleost fishes.</title>
        <authorList>
            <person name="Parey E."/>
            <person name="Louis A."/>
            <person name="Montfort J."/>
            <person name="Bouchez O."/>
            <person name="Roques C."/>
            <person name="Iampietro C."/>
            <person name="Lluch J."/>
            <person name="Castinel A."/>
            <person name="Donnadieu C."/>
            <person name="Desvignes T."/>
            <person name="Floi Bucao C."/>
            <person name="Jouanno E."/>
            <person name="Wen M."/>
            <person name="Mejri S."/>
            <person name="Dirks R."/>
            <person name="Jansen H."/>
            <person name="Henkel C."/>
            <person name="Chen W.J."/>
            <person name="Zahm M."/>
            <person name="Cabau C."/>
            <person name="Klopp C."/>
            <person name="Thompson A.W."/>
            <person name="Robinson-Rechavi M."/>
            <person name="Braasch I."/>
            <person name="Lecointre G."/>
            <person name="Bobe J."/>
            <person name="Postlethwait J.H."/>
            <person name="Berthelot C."/>
            <person name="Roest Crollius H."/>
            <person name="Guiguen Y."/>
        </authorList>
    </citation>
    <scope>NUCLEOTIDE SEQUENCE</scope>
    <source>
        <strain evidence="2">Concon-B</strain>
    </source>
</reference>
<name>A0A9Q1DEM0_CONCO</name>
<comment type="caution">
    <text evidence="2">The sequence shown here is derived from an EMBL/GenBank/DDBJ whole genome shotgun (WGS) entry which is preliminary data.</text>
</comment>
<evidence type="ECO:0000313" key="2">
    <source>
        <dbReference type="EMBL" id="KAJ8267815.1"/>
    </source>
</evidence>
<evidence type="ECO:0000313" key="3">
    <source>
        <dbReference type="Proteomes" id="UP001152803"/>
    </source>
</evidence>
<protein>
    <submittedName>
        <fullName evidence="2">Uncharacterized protein</fullName>
    </submittedName>
</protein>
<accession>A0A9Q1DEM0</accession>
<dbReference type="OrthoDB" id="8956856at2759"/>
<feature type="region of interest" description="Disordered" evidence="1">
    <location>
        <begin position="1"/>
        <end position="24"/>
    </location>
</feature>
<dbReference type="EMBL" id="JAFJMO010000009">
    <property type="protein sequence ID" value="KAJ8267815.1"/>
    <property type="molecule type" value="Genomic_DNA"/>
</dbReference>
<feature type="region of interest" description="Disordered" evidence="1">
    <location>
        <begin position="204"/>
        <end position="225"/>
    </location>
</feature>
<sequence>MGPEHNTTQIRTMISTPPASPPFPRCPDAPFLSVPCPAPPPCSPCPSPPPPAHGGVTLRALRSRHLAHLDPWRRHSWEPGAAVQGSPQNHSRSVSLEDLDPEEMEKLLGGALGPHRGQDPRRVPIVQYSQEPGSLQSLTEEEAGPEPLHYSVLEGQSSQLQGCSASAPSLCHDLEPRTRSHSALPAPRPRSHCYETSLYSRVGGSTHSVDVEDEEEGERESSSTLERTLSFLRKMAGNRKVSAMATATVKPPEKQREIRTLMFNNTAKSMPILYC</sequence>
<dbReference type="Proteomes" id="UP001152803">
    <property type="component" value="Unassembled WGS sequence"/>
</dbReference>
<gene>
    <name evidence="2" type="ORF">COCON_G00129870</name>
</gene>